<dbReference type="EMBL" id="JAAIYP010000034">
    <property type="protein sequence ID" value="NFV80076.1"/>
    <property type="molecule type" value="Genomic_DNA"/>
</dbReference>
<dbReference type="AlphaFoldDB" id="A0A7C9QV70"/>
<gene>
    <name evidence="1" type="ORF">G4223_08130</name>
</gene>
<protein>
    <submittedName>
        <fullName evidence="1">Uncharacterized protein</fullName>
    </submittedName>
</protein>
<comment type="caution">
    <text evidence="1">The sequence shown here is derived from an EMBL/GenBank/DDBJ whole genome shotgun (WGS) entry which is preliminary data.</text>
</comment>
<dbReference type="RefSeq" id="WP_163677536.1">
    <property type="nucleotide sequence ID" value="NZ_JAAIYP010000034.1"/>
</dbReference>
<dbReference type="Proteomes" id="UP000480684">
    <property type="component" value="Unassembled WGS sequence"/>
</dbReference>
<keyword evidence="2" id="KW-1185">Reference proteome</keyword>
<evidence type="ECO:0000313" key="2">
    <source>
        <dbReference type="Proteomes" id="UP000480684"/>
    </source>
</evidence>
<name>A0A7C9QV70_9PROT</name>
<sequence length="324" mass="35603">MTAEEALAALKKARDTAEGWQRIAEILDQVRDSDVGGRRGKLSVSFIEEAAKASRYAPAVLRRMSAVRIFLEEFDRAHPNLKFRERLDGNTAQFSKLELFARLHKVAPEKALEIADAVVDGSLTQKTLDLIYREASGRPLPSHLNQDPFGGALAIPATKPVGKLRKPAKVFPSPFHEACWEALKRDVAKLSGEGDVRLSCDYRFTYFTPFAVAVAVKDFGIEFVDGFYPVALSMEPSRVELNRVLKEVAFQAPFFRRFWVLVPSEMTADKMTGALAVIGQSGAGCAYLQDAALAIRHSAISLKSAPQQIGLANELLEAGVPSRV</sequence>
<evidence type="ECO:0000313" key="1">
    <source>
        <dbReference type="EMBL" id="NFV80076.1"/>
    </source>
</evidence>
<accession>A0A7C9QV70</accession>
<reference evidence="1 2" key="1">
    <citation type="submission" date="2020-02" db="EMBL/GenBank/DDBJ databases">
        <authorList>
            <person name="Dziuba M."/>
            <person name="Kuznetsov B."/>
            <person name="Mardanov A."/>
            <person name="Ravin N."/>
            <person name="Grouzdev D."/>
        </authorList>
    </citation>
    <scope>NUCLEOTIDE SEQUENCE [LARGE SCALE GENOMIC DNA]</scope>
    <source>
        <strain evidence="1 2">SpK</strain>
    </source>
</reference>
<proteinExistence type="predicted"/>
<organism evidence="1 2">
    <name type="scientific">Magnetospirillum aberrantis SpK</name>
    <dbReference type="NCBI Taxonomy" id="908842"/>
    <lineage>
        <taxon>Bacteria</taxon>
        <taxon>Pseudomonadati</taxon>
        <taxon>Pseudomonadota</taxon>
        <taxon>Alphaproteobacteria</taxon>
        <taxon>Rhodospirillales</taxon>
        <taxon>Rhodospirillaceae</taxon>
        <taxon>Magnetospirillum</taxon>
    </lineage>
</organism>